<sequence>MRILICEDEKQLANILVAILQHSNYSVDVVNDGVSALEYIKSDNYDGVILDIMMPKLDGISVLKQVRASGNKIPIIILSAKSQLNDKIQGLDYGANDYLTKPFEAGELLARIRVMTRKENQSSAVLTIGNITLNLTNFEISSSAGNLTLPNKEFQILEMLMRNKGQILSAEKFAERIWGYESDVDISTIWVYISNIRKKLASLDANVNIKAIRNIGYKMEEN</sequence>
<comment type="caution">
    <text evidence="1">The sequence shown here is derived from an EMBL/GenBank/DDBJ whole genome shotgun (WGS) entry which is preliminary data.</text>
</comment>
<organism evidence="1 2">
    <name type="scientific">Candidatus Epulonipiscium fishelsonii</name>
    <dbReference type="NCBI Taxonomy" id="77094"/>
    <lineage>
        <taxon>Bacteria</taxon>
        <taxon>Bacillati</taxon>
        <taxon>Bacillota</taxon>
        <taxon>Clostridia</taxon>
        <taxon>Lachnospirales</taxon>
        <taxon>Lachnospiraceae</taxon>
        <taxon>Candidatus Epulonipiscium</taxon>
    </lineage>
</organism>
<dbReference type="EMBL" id="LJDB01000020">
    <property type="protein sequence ID" value="ONI42142.1"/>
    <property type="molecule type" value="Genomic_DNA"/>
</dbReference>
<name>A0ACC8XFS6_9FIRM</name>
<evidence type="ECO:0000313" key="2">
    <source>
        <dbReference type="Proteomes" id="UP000188605"/>
    </source>
</evidence>
<accession>A0ACC8XFS6</accession>
<evidence type="ECO:0000313" key="1">
    <source>
        <dbReference type="EMBL" id="ONI42142.1"/>
    </source>
</evidence>
<keyword evidence="2" id="KW-1185">Reference proteome</keyword>
<dbReference type="Proteomes" id="UP000188605">
    <property type="component" value="Unassembled WGS sequence"/>
</dbReference>
<protein>
    <submittedName>
        <fullName evidence="1">Two-component system response regulator</fullName>
    </submittedName>
</protein>
<reference evidence="1" key="1">
    <citation type="submission" date="2016-08" db="EMBL/GenBank/DDBJ databases">
        <authorList>
            <person name="Ngugi D.K."/>
            <person name="Miyake S."/>
            <person name="Stingl U."/>
        </authorList>
    </citation>
    <scope>NUCLEOTIDE SEQUENCE</scope>
    <source>
        <strain evidence="1">SCG-B11WGA-EpuloA1</strain>
    </source>
</reference>
<proteinExistence type="predicted"/>
<gene>
    <name evidence="1" type="ORF">AN396_02320</name>
</gene>